<proteinExistence type="predicted"/>
<evidence type="ECO:0000313" key="2">
    <source>
        <dbReference type="EMBL" id="QHT39064.1"/>
    </source>
</evidence>
<reference evidence="2" key="1">
    <citation type="journal article" date="2020" name="Nature">
        <title>Giant virus diversity and host interactions through global metagenomics.</title>
        <authorList>
            <person name="Schulz F."/>
            <person name="Roux S."/>
            <person name="Paez-Espino D."/>
            <person name="Jungbluth S."/>
            <person name="Walsh D.A."/>
            <person name="Denef V.J."/>
            <person name="McMahon K.D."/>
            <person name="Konstantinidis K.T."/>
            <person name="Eloe-Fadrosh E.A."/>
            <person name="Kyrpides N.C."/>
            <person name="Woyke T."/>
        </authorList>
    </citation>
    <scope>NUCLEOTIDE SEQUENCE</scope>
    <source>
        <strain evidence="2">GVMAG-S-ERX556126-94</strain>
    </source>
</reference>
<dbReference type="InterPro" id="IPR028889">
    <property type="entry name" value="USP"/>
</dbReference>
<dbReference type="Gene3D" id="3.90.70.10">
    <property type="entry name" value="Cysteine proteinases"/>
    <property type="match status" value="1"/>
</dbReference>
<dbReference type="PROSITE" id="PS50235">
    <property type="entry name" value="USP_3"/>
    <property type="match status" value="1"/>
</dbReference>
<dbReference type="PANTHER" id="PTHR21646">
    <property type="entry name" value="UBIQUITIN CARBOXYL-TERMINAL HYDROLASE"/>
    <property type="match status" value="1"/>
</dbReference>
<dbReference type="PROSITE" id="PS00973">
    <property type="entry name" value="USP_2"/>
    <property type="match status" value="1"/>
</dbReference>
<dbReference type="EMBL" id="MN738838">
    <property type="protein sequence ID" value="QHT39064.1"/>
    <property type="molecule type" value="Genomic_DNA"/>
</dbReference>
<name>A0A6C0FDG9_9ZZZZ</name>
<dbReference type="InterPro" id="IPR050185">
    <property type="entry name" value="Ub_carboxyl-term_hydrolase"/>
</dbReference>
<dbReference type="GO" id="GO:0004843">
    <property type="term" value="F:cysteine-type deubiquitinase activity"/>
    <property type="evidence" value="ECO:0007669"/>
    <property type="project" value="InterPro"/>
</dbReference>
<dbReference type="SUPFAM" id="SSF54001">
    <property type="entry name" value="Cysteine proteinases"/>
    <property type="match status" value="1"/>
</dbReference>
<dbReference type="AlphaFoldDB" id="A0A6C0FDG9"/>
<sequence length="335" mass="39850">MNIIYAGNKGLANLGNTCYMNSALQCLSHLITFHPNNEKFFNECKRANKDSLLYEWFQFQRNMWSNENNNIINPINLLKRFQKLCLEKDLYFSNFSQNDVDEFLTLFLDLLHQGVGRKVQMTFSEKIEDEADKINLKSNQTWKRFYEKDYSYIVENFYSQLLCITSCTDCEYYTTNHDPIQVLSLEIPEEATSLDCCLTEYMKKYRLDKNNMWQCDSCKNKVRPYKQTRLWKTSDVLFILLKRYNHNRKIDKYLEYPLILSLKDYNINYSGKKSNQYALSGFAVHSGGLGGGHYYAVCKNYLDESWYEYNDSHISRVNTEKCTKYSPYLFVYKRI</sequence>
<protein>
    <recommendedName>
        <fullName evidence="1">USP domain-containing protein</fullName>
    </recommendedName>
</protein>
<dbReference type="GO" id="GO:0016579">
    <property type="term" value="P:protein deubiquitination"/>
    <property type="evidence" value="ECO:0007669"/>
    <property type="project" value="InterPro"/>
</dbReference>
<dbReference type="PANTHER" id="PTHR21646:SF46">
    <property type="entry name" value="UBIQUITIN CARBOXYL-TERMINAL HYDROLASE"/>
    <property type="match status" value="1"/>
</dbReference>
<accession>A0A6C0FDG9</accession>
<feature type="domain" description="USP" evidence="1">
    <location>
        <begin position="9"/>
        <end position="335"/>
    </location>
</feature>
<dbReference type="Pfam" id="PF00443">
    <property type="entry name" value="UCH"/>
    <property type="match status" value="1"/>
</dbReference>
<dbReference type="InterPro" id="IPR018200">
    <property type="entry name" value="USP_CS"/>
</dbReference>
<evidence type="ECO:0000259" key="1">
    <source>
        <dbReference type="PROSITE" id="PS50235"/>
    </source>
</evidence>
<organism evidence="2">
    <name type="scientific">viral metagenome</name>
    <dbReference type="NCBI Taxonomy" id="1070528"/>
    <lineage>
        <taxon>unclassified sequences</taxon>
        <taxon>metagenomes</taxon>
        <taxon>organismal metagenomes</taxon>
    </lineage>
</organism>
<dbReference type="InterPro" id="IPR038765">
    <property type="entry name" value="Papain-like_cys_pep_sf"/>
</dbReference>
<dbReference type="PROSITE" id="PS00972">
    <property type="entry name" value="USP_1"/>
    <property type="match status" value="1"/>
</dbReference>
<dbReference type="InterPro" id="IPR001394">
    <property type="entry name" value="Peptidase_C19_UCH"/>
</dbReference>